<dbReference type="EMBL" id="SNWX01000014">
    <property type="protein sequence ID" value="TDO86447.1"/>
    <property type="molecule type" value="Genomic_DNA"/>
</dbReference>
<proteinExistence type="inferred from homology"/>
<dbReference type="OrthoDB" id="9805576at2"/>
<name>A0A4R6LNA4_9FIRM</name>
<gene>
    <name evidence="7" type="ORF">DFR79_11419</name>
</gene>
<evidence type="ECO:0000313" key="7">
    <source>
        <dbReference type="EMBL" id="TDO86447.1"/>
    </source>
</evidence>
<dbReference type="Proteomes" id="UP000295064">
    <property type="component" value="Unassembled WGS sequence"/>
</dbReference>
<dbReference type="CDD" id="cd07770">
    <property type="entry name" value="ASKHA_NBD_FGGY_GntK"/>
    <property type="match status" value="1"/>
</dbReference>
<evidence type="ECO:0000256" key="2">
    <source>
        <dbReference type="ARBA" id="ARBA00022679"/>
    </source>
</evidence>
<feature type="domain" description="Carbohydrate kinase FGGY N-terminal" evidence="5">
    <location>
        <begin position="8"/>
        <end position="212"/>
    </location>
</feature>
<dbReference type="GO" id="GO:0016301">
    <property type="term" value="F:kinase activity"/>
    <property type="evidence" value="ECO:0007669"/>
    <property type="project" value="UniProtKB-KW"/>
</dbReference>
<dbReference type="InterPro" id="IPR043129">
    <property type="entry name" value="ATPase_NBD"/>
</dbReference>
<dbReference type="PIRSF" id="PIRSF000538">
    <property type="entry name" value="GlpK"/>
    <property type="match status" value="1"/>
</dbReference>
<comment type="caution">
    <text evidence="7">The sequence shown here is derived from an EMBL/GenBank/DDBJ whole genome shotgun (WGS) entry which is preliminary data.</text>
</comment>
<organism evidence="7 8">
    <name type="scientific">Halanaerobium saccharolyticum</name>
    <dbReference type="NCBI Taxonomy" id="43595"/>
    <lineage>
        <taxon>Bacteria</taxon>
        <taxon>Bacillati</taxon>
        <taxon>Bacillota</taxon>
        <taxon>Clostridia</taxon>
        <taxon>Halanaerobiales</taxon>
        <taxon>Halanaerobiaceae</taxon>
        <taxon>Halanaerobium</taxon>
    </lineage>
</organism>
<dbReference type="InterPro" id="IPR018485">
    <property type="entry name" value="FGGY_C"/>
</dbReference>
<dbReference type="InterPro" id="IPR018484">
    <property type="entry name" value="FGGY_N"/>
</dbReference>
<dbReference type="PROSITE" id="PS00445">
    <property type="entry name" value="FGGY_KINASES_2"/>
    <property type="match status" value="1"/>
</dbReference>
<dbReference type="InterPro" id="IPR000577">
    <property type="entry name" value="Carb_kinase_FGGY"/>
</dbReference>
<dbReference type="AlphaFoldDB" id="A0A4R6LNA4"/>
<sequence length="489" mass="56322">MSKMKLFAGLDIGTDGARVDVLTGDLELKYENSINYELLSPRQGWAEQDPDQIFDVVNNLLTDVVENFGQEDLYIVFCSVMHSIMAVDKEGNKLSNLIIWADSRGEEYRDKLSEKYDSNLFYQRTGCPLHSSYWPAKIMWLKKNISEKIDKYVSIKEYIIFRLTREWKTDYALASTSGIFNSLNRKYDKKILKILGLTENDLAEVYSGHHIFKFEINDREVNGILGSTDGALANLGAGSINENKIVLTAGSSSAVRYTSAEYTHDPEGRAWNYFIDQDLYIIGEATNGAGLVFDWLKNILSYDDIKKFSRENLPQIPYQGNELIYIPTMMGERAPSYNEKTRGFFYGLSLNHSREDLVLAVYESIAFHLKLIYEDLKRLNNCEQIELIMTGGLGLTDHFMKLLSYLIGEIKYIPDYEQNTAVGAAMLGIKVVDRISYKDLLKYLPDYKTVKNNNEPEFASYLDSKYQHFYEVYQHLQENYEVFTFLNKK</sequence>
<dbReference type="SUPFAM" id="SSF53067">
    <property type="entry name" value="Actin-like ATPase domain"/>
    <property type="match status" value="2"/>
</dbReference>
<dbReference type="Pfam" id="PF00370">
    <property type="entry name" value="FGGY_N"/>
    <property type="match status" value="1"/>
</dbReference>
<evidence type="ECO:0000259" key="5">
    <source>
        <dbReference type="Pfam" id="PF00370"/>
    </source>
</evidence>
<protein>
    <submittedName>
        <fullName evidence="7">Gluconokinase</fullName>
    </submittedName>
</protein>
<feature type="domain" description="Carbohydrate kinase FGGY C-terminal" evidence="6">
    <location>
        <begin position="247"/>
        <end position="428"/>
    </location>
</feature>
<reference evidence="7 8" key="1">
    <citation type="submission" date="2019-03" db="EMBL/GenBank/DDBJ databases">
        <title>Subsurface microbial communities from deep shales in Ohio and West Virginia, USA.</title>
        <authorList>
            <person name="Wrighton K."/>
        </authorList>
    </citation>
    <scope>NUCLEOTIDE SEQUENCE [LARGE SCALE GENOMIC DNA]</scope>
    <source>
        <strain evidence="7 8">MA284_T2</strain>
    </source>
</reference>
<keyword evidence="2 4" id="KW-0808">Transferase</keyword>
<accession>A0A4R6LNA4</accession>
<evidence type="ECO:0000259" key="6">
    <source>
        <dbReference type="Pfam" id="PF02782"/>
    </source>
</evidence>
<dbReference type="PANTHER" id="PTHR43095">
    <property type="entry name" value="SUGAR KINASE"/>
    <property type="match status" value="1"/>
</dbReference>
<dbReference type="Gene3D" id="3.30.420.40">
    <property type="match status" value="2"/>
</dbReference>
<evidence type="ECO:0000313" key="8">
    <source>
        <dbReference type="Proteomes" id="UP000295064"/>
    </source>
</evidence>
<dbReference type="InterPro" id="IPR050406">
    <property type="entry name" value="FGGY_Carb_Kinase"/>
</dbReference>
<dbReference type="InterPro" id="IPR018483">
    <property type="entry name" value="Carb_kinase_FGGY_CS"/>
</dbReference>
<dbReference type="PANTHER" id="PTHR43095:SF2">
    <property type="entry name" value="GLUCONOKINASE"/>
    <property type="match status" value="1"/>
</dbReference>
<evidence type="ECO:0000256" key="4">
    <source>
        <dbReference type="RuleBase" id="RU003733"/>
    </source>
</evidence>
<dbReference type="Pfam" id="PF02782">
    <property type="entry name" value="FGGY_C"/>
    <property type="match status" value="1"/>
</dbReference>
<evidence type="ECO:0000256" key="3">
    <source>
        <dbReference type="ARBA" id="ARBA00022777"/>
    </source>
</evidence>
<dbReference type="GO" id="GO:0005975">
    <property type="term" value="P:carbohydrate metabolic process"/>
    <property type="evidence" value="ECO:0007669"/>
    <property type="project" value="InterPro"/>
</dbReference>
<dbReference type="GO" id="GO:0016773">
    <property type="term" value="F:phosphotransferase activity, alcohol group as acceptor"/>
    <property type="evidence" value="ECO:0007669"/>
    <property type="project" value="InterPro"/>
</dbReference>
<keyword evidence="3 4" id="KW-0418">Kinase</keyword>
<evidence type="ECO:0000256" key="1">
    <source>
        <dbReference type="ARBA" id="ARBA00009156"/>
    </source>
</evidence>
<comment type="similarity">
    <text evidence="1 4">Belongs to the FGGY kinase family.</text>
</comment>